<reference evidence="2" key="1">
    <citation type="submission" date="2017-05" db="EMBL/GenBank/DDBJ databases">
        <authorList>
            <person name="Sharma S."/>
            <person name="Sidhu C."/>
            <person name="Pinnaka A.K."/>
        </authorList>
    </citation>
    <scope>NUCLEOTIDE SEQUENCE [LARGE SCALE GENOMIC DNA]</scope>
    <source>
        <strain evidence="2">AK93</strain>
    </source>
</reference>
<organism evidence="1 2">
    <name type="scientific">Alkalilimnicola ehrlichii</name>
    <dbReference type="NCBI Taxonomy" id="351052"/>
    <lineage>
        <taxon>Bacteria</taxon>
        <taxon>Pseudomonadati</taxon>
        <taxon>Pseudomonadota</taxon>
        <taxon>Gammaproteobacteria</taxon>
        <taxon>Chromatiales</taxon>
        <taxon>Ectothiorhodospiraceae</taxon>
        <taxon>Alkalilimnicola</taxon>
    </lineage>
</organism>
<protein>
    <submittedName>
        <fullName evidence="1">Uncharacterized protein</fullName>
    </submittedName>
</protein>
<evidence type="ECO:0000313" key="1">
    <source>
        <dbReference type="EMBL" id="RFA31552.1"/>
    </source>
</evidence>
<sequence length="62" mass="6795">MRWLATFYGFTFALNAGVLAFLLGDLVWLLLLLLSLGFLGGLEAEAFASHRGSSERLGYGDR</sequence>
<evidence type="ECO:0000313" key="2">
    <source>
        <dbReference type="Proteomes" id="UP000256763"/>
    </source>
</evidence>
<dbReference type="Proteomes" id="UP000256763">
    <property type="component" value="Unassembled WGS sequence"/>
</dbReference>
<dbReference type="RefSeq" id="WP_116304327.1">
    <property type="nucleotide sequence ID" value="NZ_NFZV01000054.1"/>
</dbReference>
<name>A0A3E0WF23_9GAMM</name>
<accession>A0A3E0WF23</accession>
<comment type="caution">
    <text evidence="1">The sequence shown here is derived from an EMBL/GenBank/DDBJ whole genome shotgun (WGS) entry which is preliminary data.</text>
</comment>
<gene>
    <name evidence="1" type="ORF">CAL65_22290</name>
</gene>
<dbReference type="EMBL" id="NFZW01000049">
    <property type="protein sequence ID" value="RFA31552.1"/>
    <property type="molecule type" value="Genomic_DNA"/>
</dbReference>
<keyword evidence="2" id="KW-1185">Reference proteome</keyword>
<dbReference type="AlphaFoldDB" id="A0A3E0WF23"/>
<proteinExistence type="predicted"/>